<dbReference type="AlphaFoldDB" id="A0A494YWL1"/>
<evidence type="ECO:0000313" key="2">
    <source>
        <dbReference type="EMBL" id="RKQ14550.1"/>
    </source>
</evidence>
<comment type="caution">
    <text evidence="2">The sequence shown here is derived from an EMBL/GenBank/DDBJ whole genome shotgun (WGS) entry which is preliminary data.</text>
</comment>
<proteinExistence type="predicted"/>
<feature type="region of interest" description="Disordered" evidence="1">
    <location>
        <begin position="1"/>
        <end position="25"/>
    </location>
</feature>
<dbReference type="Pfam" id="PF09580">
    <property type="entry name" value="Spore_YhcN_YlaJ"/>
    <property type="match status" value="1"/>
</dbReference>
<dbReference type="Proteomes" id="UP000281813">
    <property type="component" value="Unassembled WGS sequence"/>
</dbReference>
<dbReference type="OrthoDB" id="2691390at2"/>
<gene>
    <name evidence="2" type="ORF">D8M05_12620</name>
</gene>
<sequence>MQESEEMEDKLDPNRQLEAPPDTDLNEQLGYVHYSKDEMDVNELNNVTSKIDRNQYADMITKIILQNDGFNEVATLVTDEEVLIAYEKNGDLEENAAADIAKRSADSLMPSFFEVYVSDNSSLMYDIQSLHNSTTDREYDNLINQLIKEMKKSTQGLNNTNEVEDKE</sequence>
<keyword evidence="3" id="KW-1185">Reference proteome</keyword>
<evidence type="ECO:0000313" key="3">
    <source>
        <dbReference type="Proteomes" id="UP000281813"/>
    </source>
</evidence>
<evidence type="ECO:0008006" key="4">
    <source>
        <dbReference type="Google" id="ProtNLM"/>
    </source>
</evidence>
<reference evidence="2 3" key="1">
    <citation type="journal article" date="2015" name="Antonie Van Leeuwenhoek">
        <title>Oceanobacillus bengalensis sp. nov., a bacterium isolated from seawater of the Bay of Bengal.</title>
        <authorList>
            <person name="Yongchang O."/>
            <person name="Xiang W."/>
            <person name="Wang G."/>
        </authorList>
    </citation>
    <scope>NUCLEOTIDE SEQUENCE [LARGE SCALE GENOMIC DNA]</scope>
    <source>
        <strain evidence="2 3">MCCC 1K00260</strain>
    </source>
</reference>
<organism evidence="2 3">
    <name type="scientific">Oceanobacillus bengalensis</name>
    <dbReference type="NCBI Taxonomy" id="1435466"/>
    <lineage>
        <taxon>Bacteria</taxon>
        <taxon>Bacillati</taxon>
        <taxon>Bacillota</taxon>
        <taxon>Bacilli</taxon>
        <taxon>Bacillales</taxon>
        <taxon>Bacillaceae</taxon>
        <taxon>Oceanobacillus</taxon>
    </lineage>
</organism>
<name>A0A494YWL1_9BACI</name>
<dbReference type="InterPro" id="IPR019076">
    <property type="entry name" value="Spore_lipoprot_YhcN/YlaJ-like"/>
</dbReference>
<evidence type="ECO:0000256" key="1">
    <source>
        <dbReference type="SAM" id="MobiDB-lite"/>
    </source>
</evidence>
<accession>A0A494YWL1</accession>
<protein>
    <recommendedName>
        <fullName evidence="4">Sporulation protein</fullName>
    </recommendedName>
</protein>
<dbReference type="EMBL" id="RBZO01000020">
    <property type="protein sequence ID" value="RKQ14550.1"/>
    <property type="molecule type" value="Genomic_DNA"/>
</dbReference>